<dbReference type="AlphaFoldDB" id="A0A0G1VFP9"/>
<protein>
    <submittedName>
        <fullName evidence="7">Membrane protein involved in the export of O-antigen and teichoic acid</fullName>
    </submittedName>
</protein>
<feature type="transmembrane region" description="Helical" evidence="6">
    <location>
        <begin position="81"/>
        <end position="102"/>
    </location>
</feature>
<keyword evidence="5 6" id="KW-0472">Membrane</keyword>
<dbReference type="Proteomes" id="UP000034119">
    <property type="component" value="Unassembled WGS sequence"/>
</dbReference>
<gene>
    <name evidence="7" type="ORF">UY40_C0022G0018</name>
</gene>
<keyword evidence="3 6" id="KW-0812">Transmembrane</keyword>
<organism evidence="7 8">
    <name type="scientific">candidate division CPR1 bacterium GW2011_GWC1_49_13</name>
    <dbReference type="NCBI Taxonomy" id="1618342"/>
    <lineage>
        <taxon>Bacteria</taxon>
        <taxon>candidate division CPR1</taxon>
    </lineage>
</organism>
<dbReference type="STRING" id="1618342.UY40_C0022G0018"/>
<keyword evidence="2" id="KW-1003">Cell membrane</keyword>
<dbReference type="PANTHER" id="PTHR30250">
    <property type="entry name" value="PST FAMILY PREDICTED COLANIC ACID TRANSPORTER"/>
    <property type="match status" value="1"/>
</dbReference>
<feature type="transmembrane region" description="Helical" evidence="6">
    <location>
        <begin position="141"/>
        <end position="161"/>
    </location>
</feature>
<proteinExistence type="predicted"/>
<evidence type="ECO:0000256" key="6">
    <source>
        <dbReference type="SAM" id="Phobius"/>
    </source>
</evidence>
<feature type="transmembrane region" description="Helical" evidence="6">
    <location>
        <begin position="108"/>
        <end position="129"/>
    </location>
</feature>
<accession>A0A0G1VFP9</accession>
<feature type="transmembrane region" description="Helical" evidence="6">
    <location>
        <begin position="379"/>
        <end position="402"/>
    </location>
</feature>
<dbReference type="GO" id="GO:0005886">
    <property type="term" value="C:plasma membrane"/>
    <property type="evidence" value="ECO:0007669"/>
    <property type="project" value="UniProtKB-SubCell"/>
</dbReference>
<keyword evidence="4 6" id="KW-1133">Transmembrane helix</keyword>
<evidence type="ECO:0000256" key="2">
    <source>
        <dbReference type="ARBA" id="ARBA00022475"/>
    </source>
</evidence>
<feature type="transmembrane region" description="Helical" evidence="6">
    <location>
        <begin position="20"/>
        <end position="44"/>
    </location>
</feature>
<comment type="subcellular location">
    <subcellularLocation>
        <location evidence="1">Cell membrane</location>
        <topology evidence="1">Multi-pass membrane protein</topology>
    </subcellularLocation>
</comment>
<feature type="transmembrane region" description="Helical" evidence="6">
    <location>
        <begin position="50"/>
        <end position="69"/>
    </location>
</feature>
<evidence type="ECO:0000313" key="8">
    <source>
        <dbReference type="Proteomes" id="UP000034119"/>
    </source>
</evidence>
<dbReference type="InterPro" id="IPR050833">
    <property type="entry name" value="Poly_Biosynth_Transport"/>
</dbReference>
<evidence type="ECO:0000256" key="3">
    <source>
        <dbReference type="ARBA" id="ARBA00022692"/>
    </source>
</evidence>
<feature type="transmembrane region" description="Helical" evidence="6">
    <location>
        <begin position="167"/>
        <end position="188"/>
    </location>
</feature>
<dbReference type="EMBL" id="LCPW01000022">
    <property type="protein sequence ID" value="KKW05378.1"/>
    <property type="molecule type" value="Genomic_DNA"/>
</dbReference>
<evidence type="ECO:0000256" key="1">
    <source>
        <dbReference type="ARBA" id="ARBA00004651"/>
    </source>
</evidence>
<dbReference type="InterPro" id="IPR002797">
    <property type="entry name" value="Polysacc_synth"/>
</dbReference>
<evidence type="ECO:0000256" key="5">
    <source>
        <dbReference type="ARBA" id="ARBA00023136"/>
    </source>
</evidence>
<dbReference type="PANTHER" id="PTHR30250:SF11">
    <property type="entry name" value="O-ANTIGEN TRANSPORTER-RELATED"/>
    <property type="match status" value="1"/>
</dbReference>
<sequence length="412" mass="45901">MWRKIAANTFYQLSGKGFSILTNILIVALITRSLGVALFGDYILATTVPAFLYFLADFGLNAIFLREVSHDNHHTQKFGSLFALRLGLAALAIILGLGYAFLYPHSDVLRLAIVLSLTTVFFQAAFTSLNALFQHNLRYDLSVVATIFSHVVGAGLTVWGYLKGFGLLYFVGTWALSYLILFLGAFLFSQKLPEGPRLNWDGKWARRLLTLSLPLGLMMVFSQVNFTADVFLLNALDSSEAVGIYRLGYKVFENILPIPLFFVNALYPVMLADHKQSLAALIRRLKQSLGLLLLAALILILVTVPLSSFIIRILGGADFRDATLVLQLLAFSLPLFFVTAPLQWFLITVGKDKVLPAIYAVAALLNVSLNWLFIPRYSYFASIFATIFSELMILVLLGFAYWRFKKGAYSAE</sequence>
<evidence type="ECO:0000256" key="4">
    <source>
        <dbReference type="ARBA" id="ARBA00022989"/>
    </source>
</evidence>
<reference evidence="7 8" key="1">
    <citation type="journal article" date="2015" name="Nature">
        <title>rRNA introns, odd ribosomes, and small enigmatic genomes across a large radiation of phyla.</title>
        <authorList>
            <person name="Brown C.T."/>
            <person name="Hug L.A."/>
            <person name="Thomas B.C."/>
            <person name="Sharon I."/>
            <person name="Castelle C.J."/>
            <person name="Singh A."/>
            <person name="Wilkins M.J."/>
            <person name="Williams K.H."/>
            <person name="Banfield J.F."/>
        </authorList>
    </citation>
    <scope>NUCLEOTIDE SEQUENCE [LARGE SCALE GENOMIC DNA]</scope>
</reference>
<feature type="transmembrane region" description="Helical" evidence="6">
    <location>
        <begin position="354"/>
        <end position="373"/>
    </location>
</feature>
<dbReference type="Pfam" id="PF01943">
    <property type="entry name" value="Polysacc_synt"/>
    <property type="match status" value="1"/>
</dbReference>
<feature type="transmembrane region" description="Helical" evidence="6">
    <location>
        <begin position="291"/>
        <end position="314"/>
    </location>
</feature>
<feature type="transmembrane region" description="Helical" evidence="6">
    <location>
        <begin position="326"/>
        <end position="347"/>
    </location>
</feature>
<comment type="caution">
    <text evidence="7">The sequence shown here is derived from an EMBL/GenBank/DDBJ whole genome shotgun (WGS) entry which is preliminary data.</text>
</comment>
<feature type="transmembrane region" description="Helical" evidence="6">
    <location>
        <begin position="208"/>
        <end position="231"/>
    </location>
</feature>
<evidence type="ECO:0000313" key="7">
    <source>
        <dbReference type="EMBL" id="KKW05378.1"/>
    </source>
</evidence>
<feature type="transmembrane region" description="Helical" evidence="6">
    <location>
        <begin position="251"/>
        <end position="270"/>
    </location>
</feature>
<name>A0A0G1VFP9_9BACT</name>